<evidence type="ECO:0000256" key="11">
    <source>
        <dbReference type="ARBA" id="ARBA00022801"/>
    </source>
</evidence>
<dbReference type="OrthoDB" id="9758917at2"/>
<evidence type="ECO:0000256" key="7">
    <source>
        <dbReference type="ARBA" id="ARBA00022670"/>
    </source>
</evidence>
<dbReference type="PROSITE" id="PS50106">
    <property type="entry name" value="PDZ"/>
    <property type="match status" value="2"/>
</dbReference>
<dbReference type="AlphaFoldDB" id="A0A0F7JYF6"/>
<dbReference type="RefSeq" id="WP_046858599.1">
    <property type="nucleotide sequence ID" value="NZ_CP011412.1"/>
</dbReference>
<name>A0A0F7JYF6_9GAMM</name>
<evidence type="ECO:0000259" key="18">
    <source>
        <dbReference type="PROSITE" id="PS50106"/>
    </source>
</evidence>
<keyword evidence="8 17" id="KW-0732">Signal</keyword>
<dbReference type="InterPro" id="IPR036034">
    <property type="entry name" value="PDZ_sf"/>
</dbReference>
<evidence type="ECO:0000256" key="10">
    <source>
        <dbReference type="ARBA" id="ARBA00022764"/>
    </source>
</evidence>
<dbReference type="PATRIC" id="fig|1543721.4.peg.842"/>
<dbReference type="GO" id="GO:0042597">
    <property type="term" value="C:periplasmic space"/>
    <property type="evidence" value="ECO:0007669"/>
    <property type="project" value="UniProtKB-SubCell"/>
</dbReference>
<evidence type="ECO:0000256" key="9">
    <source>
        <dbReference type="ARBA" id="ARBA00022737"/>
    </source>
</evidence>
<dbReference type="Pfam" id="PF13365">
    <property type="entry name" value="Trypsin_2"/>
    <property type="match status" value="1"/>
</dbReference>
<protein>
    <recommendedName>
        <fullName evidence="6">Probable periplasmic serine endoprotease DegP-like</fullName>
        <ecNumber evidence="5">3.4.21.107</ecNumber>
    </recommendedName>
    <alternativeName>
        <fullName evidence="14">Protease Do</fullName>
    </alternativeName>
</protein>
<evidence type="ECO:0000313" key="20">
    <source>
        <dbReference type="Proteomes" id="UP000034410"/>
    </source>
</evidence>
<dbReference type="FunFam" id="2.40.10.120:FF:000007">
    <property type="entry name" value="Periplasmic serine endoprotease DegP-like"/>
    <property type="match status" value="1"/>
</dbReference>
<keyword evidence="7" id="KW-0645">Protease</keyword>
<dbReference type="Gene3D" id="2.30.42.10">
    <property type="match status" value="1"/>
</dbReference>
<comment type="catalytic activity">
    <reaction evidence="1">
        <text>Acts on substrates that are at least partially unfolded. The cleavage site P1 residue is normally between a pair of hydrophobic residues, such as Val-|-Val.</text>
        <dbReference type="EC" id="3.4.21.107"/>
    </reaction>
</comment>
<dbReference type="Proteomes" id="UP000034410">
    <property type="component" value="Chromosome"/>
</dbReference>
<dbReference type="SUPFAM" id="SSF50156">
    <property type="entry name" value="PDZ domain-like"/>
    <property type="match status" value="2"/>
</dbReference>
<evidence type="ECO:0000256" key="14">
    <source>
        <dbReference type="ARBA" id="ARBA00032850"/>
    </source>
</evidence>
<evidence type="ECO:0000256" key="6">
    <source>
        <dbReference type="ARBA" id="ARBA00013958"/>
    </source>
</evidence>
<comment type="subcellular location">
    <subcellularLocation>
        <location evidence="3">Periplasm</location>
    </subcellularLocation>
</comment>
<dbReference type="GO" id="GO:0006508">
    <property type="term" value="P:proteolysis"/>
    <property type="evidence" value="ECO:0007669"/>
    <property type="project" value="UniProtKB-KW"/>
</dbReference>
<feature type="domain" description="PDZ" evidence="18">
    <location>
        <begin position="375"/>
        <end position="469"/>
    </location>
</feature>
<feature type="binding site" evidence="16">
    <location>
        <begin position="222"/>
        <end position="224"/>
    </location>
    <ligand>
        <name>substrate</name>
    </ligand>
</feature>
<keyword evidence="20" id="KW-1185">Reference proteome</keyword>
<dbReference type="Gene3D" id="2.30.42.60">
    <property type="match status" value="1"/>
</dbReference>
<gene>
    <name evidence="19" type="ORF">AAY24_04030</name>
</gene>
<keyword evidence="10" id="KW-0574">Periplasm</keyword>
<keyword evidence="9" id="KW-0677">Repeat</keyword>
<dbReference type="InterPro" id="IPR011782">
    <property type="entry name" value="Pept_S1C_Do"/>
</dbReference>
<dbReference type="KEGG" id="seds:AAY24_04030"/>
<dbReference type="CDD" id="cd10839">
    <property type="entry name" value="cpPDZ1_DegP-like"/>
    <property type="match status" value="1"/>
</dbReference>
<evidence type="ECO:0000256" key="2">
    <source>
        <dbReference type="ARBA" id="ARBA00002610"/>
    </source>
</evidence>
<evidence type="ECO:0000256" key="5">
    <source>
        <dbReference type="ARBA" id="ARBA00013035"/>
    </source>
</evidence>
<dbReference type="PRINTS" id="PR00834">
    <property type="entry name" value="PROTEASES2C"/>
</dbReference>
<feature type="active site" description="Charge relay system" evidence="15">
    <location>
        <position position="224"/>
    </location>
</feature>
<keyword evidence="12" id="KW-0720">Serine protease</keyword>
<feature type="active site" description="Charge relay system" evidence="15">
    <location>
        <position position="151"/>
    </location>
</feature>
<evidence type="ECO:0000313" key="19">
    <source>
        <dbReference type="EMBL" id="AKH19663.1"/>
    </source>
</evidence>
<dbReference type="SUPFAM" id="SSF50494">
    <property type="entry name" value="Trypsin-like serine proteases"/>
    <property type="match status" value="1"/>
</dbReference>
<keyword evidence="13" id="KW-0346">Stress response</keyword>
<feature type="domain" description="PDZ" evidence="18">
    <location>
        <begin position="264"/>
        <end position="359"/>
    </location>
</feature>
<evidence type="ECO:0000256" key="16">
    <source>
        <dbReference type="PIRSR" id="PIRSR611782-2"/>
    </source>
</evidence>
<sequence>MKAAWLKNRFTPISLILLLWLAASTIQAQTLPDFTSLVESNSPSVVNISTKQHKSISNRINRQFQIPELPEGSPLNEFFRHFFGEGGPGLPGESEPRQYDSRSLGSGFIISDDGYIMTNFHVVNGADEILVRLSDRREYLAEVIGMDKTSDVALLKIDATGLPKVKIGTTRKLKVGEWVLAIGSPFGFDHSVTAGIVSAKGRSLPNENYVPFIQTDVAINPGNSGGPLFNLDGEVVGINSQIYSRTGGFMGLSFAIPIELAMNVVDQLRTSGEVKRGWLGVMIQDVTRELAESFDMEYPYGALIARVVEGSPSDKAGLEVGDVILKYNGTKLESSSMLQHLVGASAINKPAELEILRNGKRKTIQVTIGELKSDMAQLDGATQESVSKLGMSVIDLDDLDSDIRNQYKLNNIKGVFVQSVTDGAAKQAGIEPGDVIQMINRVRVSTVEEFDEVVKKLPRGATVAVLVHRRNGARFIPLMVPKE</sequence>
<feature type="binding site" evidence="16">
    <location>
        <position position="151"/>
    </location>
    <ligand>
        <name>substrate</name>
    </ligand>
</feature>
<dbReference type="SMART" id="SM00228">
    <property type="entry name" value="PDZ"/>
    <property type="match status" value="2"/>
</dbReference>
<comment type="similarity">
    <text evidence="4">Belongs to the peptidase S1C family.</text>
</comment>
<evidence type="ECO:0000256" key="1">
    <source>
        <dbReference type="ARBA" id="ARBA00001772"/>
    </source>
</evidence>
<evidence type="ECO:0000256" key="17">
    <source>
        <dbReference type="SAM" id="SignalP"/>
    </source>
</evidence>
<reference evidence="19 20" key="1">
    <citation type="journal article" date="2015" name="Genome Announc.">
        <title>Complete Genome Sequence of Sedimenticola thiotaurini Strain SIP-G1, a Polyphosphate- and Polyhydroxyalkanoate-Accumulating Sulfur-Oxidizing Gammaproteobacterium Isolated from Salt Marsh Sediments.</title>
        <authorList>
            <person name="Flood B.E."/>
            <person name="Jones D.S."/>
            <person name="Bailey J.V."/>
        </authorList>
    </citation>
    <scope>NUCLEOTIDE SEQUENCE [LARGE SCALE GENOMIC DNA]</scope>
    <source>
        <strain evidence="19 20">SIP-G1</strain>
    </source>
</reference>
<dbReference type="EMBL" id="CP011412">
    <property type="protein sequence ID" value="AKH19663.1"/>
    <property type="molecule type" value="Genomic_DNA"/>
</dbReference>
<feature type="signal peptide" evidence="17">
    <location>
        <begin position="1"/>
        <end position="28"/>
    </location>
</feature>
<dbReference type="EC" id="3.4.21.107" evidence="5"/>
<evidence type="ECO:0000256" key="13">
    <source>
        <dbReference type="ARBA" id="ARBA00023016"/>
    </source>
</evidence>
<dbReference type="PANTHER" id="PTHR22939:SF130">
    <property type="entry name" value="PERIPLASMIC SERINE ENDOPROTEASE DEGP-LIKE-RELATED"/>
    <property type="match status" value="1"/>
</dbReference>
<feature type="active site" description="Charge relay system" evidence="15">
    <location>
        <position position="121"/>
    </location>
</feature>
<dbReference type="PANTHER" id="PTHR22939">
    <property type="entry name" value="SERINE PROTEASE FAMILY S1C HTRA-RELATED"/>
    <property type="match status" value="1"/>
</dbReference>
<dbReference type="InterPro" id="IPR009003">
    <property type="entry name" value="Peptidase_S1_PA"/>
</dbReference>
<evidence type="ECO:0000256" key="4">
    <source>
        <dbReference type="ARBA" id="ARBA00010541"/>
    </source>
</evidence>
<dbReference type="NCBIfam" id="TIGR02037">
    <property type="entry name" value="degP_htrA_DO"/>
    <property type="match status" value="1"/>
</dbReference>
<evidence type="ECO:0000256" key="3">
    <source>
        <dbReference type="ARBA" id="ARBA00004418"/>
    </source>
</evidence>
<keyword evidence="11" id="KW-0378">Hydrolase</keyword>
<proteinExistence type="inferred from homology"/>
<evidence type="ECO:0000256" key="8">
    <source>
        <dbReference type="ARBA" id="ARBA00022729"/>
    </source>
</evidence>
<organism evidence="19 20">
    <name type="scientific">Sedimenticola thiotaurini</name>
    <dbReference type="NCBI Taxonomy" id="1543721"/>
    <lineage>
        <taxon>Bacteria</taxon>
        <taxon>Pseudomonadati</taxon>
        <taxon>Pseudomonadota</taxon>
        <taxon>Gammaproteobacteria</taxon>
        <taxon>Chromatiales</taxon>
        <taxon>Sedimenticolaceae</taxon>
        <taxon>Sedimenticola</taxon>
    </lineage>
</organism>
<accession>A0A0F7JYF6</accession>
<evidence type="ECO:0000256" key="15">
    <source>
        <dbReference type="PIRSR" id="PIRSR611782-1"/>
    </source>
</evidence>
<comment type="function">
    <text evidence="2">Might be efficient in the degradation of transiently denatured and unfolded proteins which accumulate in the periplasm following stress conditions.</text>
</comment>
<dbReference type="InterPro" id="IPR001940">
    <property type="entry name" value="Peptidase_S1C"/>
</dbReference>
<feature type="binding site" evidence="16">
    <location>
        <position position="121"/>
    </location>
    <ligand>
        <name>substrate</name>
    </ligand>
</feature>
<dbReference type="GO" id="GO:0004252">
    <property type="term" value="F:serine-type endopeptidase activity"/>
    <property type="evidence" value="ECO:0007669"/>
    <property type="project" value="InterPro"/>
</dbReference>
<dbReference type="Pfam" id="PF13180">
    <property type="entry name" value="PDZ_2"/>
    <property type="match status" value="2"/>
</dbReference>
<dbReference type="Gene3D" id="2.40.10.120">
    <property type="match status" value="1"/>
</dbReference>
<evidence type="ECO:0000256" key="12">
    <source>
        <dbReference type="ARBA" id="ARBA00022825"/>
    </source>
</evidence>
<dbReference type="InterPro" id="IPR001478">
    <property type="entry name" value="PDZ"/>
</dbReference>
<feature type="chain" id="PRO_5038858962" description="Probable periplasmic serine endoprotease DegP-like" evidence="17">
    <location>
        <begin position="29"/>
        <end position="483"/>
    </location>
</feature>